<name>A0A7Y4KVR6_9ACTN</name>
<accession>A0A7Y4KVR6</accession>
<reference evidence="3 4" key="1">
    <citation type="submission" date="2020-05" db="EMBL/GenBank/DDBJ databases">
        <title>Genome sequence of Kribbella sandramycini ATCC 39419.</title>
        <authorList>
            <person name="Maclea K.S."/>
            <person name="Fair J.L."/>
        </authorList>
    </citation>
    <scope>NUCLEOTIDE SEQUENCE [LARGE SCALE GENOMIC DNA]</scope>
    <source>
        <strain evidence="3 4">ATCC 39419</strain>
    </source>
</reference>
<evidence type="ECO:0000313" key="5">
    <source>
        <dbReference type="Proteomes" id="UP000553957"/>
    </source>
</evidence>
<dbReference type="Gene3D" id="3.30.450.180">
    <property type="match status" value="1"/>
</dbReference>
<dbReference type="InterPro" id="IPR001387">
    <property type="entry name" value="Cro/C1-type_HTH"/>
</dbReference>
<dbReference type="SMART" id="SM00530">
    <property type="entry name" value="HTH_XRE"/>
    <property type="match status" value="1"/>
</dbReference>
<reference evidence="2 5" key="2">
    <citation type="submission" date="2020-08" db="EMBL/GenBank/DDBJ databases">
        <title>Sequencing the genomes of 1000 actinobacteria strains.</title>
        <authorList>
            <person name="Klenk H.-P."/>
        </authorList>
    </citation>
    <scope>NUCLEOTIDE SEQUENCE [LARGE SCALE GENOMIC DNA]</scope>
    <source>
        <strain evidence="2 5">DSM 15626</strain>
    </source>
</reference>
<dbReference type="SUPFAM" id="SSF47413">
    <property type="entry name" value="lambda repressor-like DNA-binding domains"/>
    <property type="match status" value="1"/>
</dbReference>
<dbReference type="CDD" id="cd00093">
    <property type="entry name" value="HTH_XRE"/>
    <property type="match status" value="1"/>
</dbReference>
<evidence type="ECO:0000313" key="4">
    <source>
        <dbReference type="Proteomes" id="UP000534306"/>
    </source>
</evidence>
<keyword evidence="4" id="KW-1185">Reference proteome</keyword>
<dbReference type="Pfam" id="PF17765">
    <property type="entry name" value="MLTR_LBD"/>
    <property type="match status" value="1"/>
</dbReference>
<dbReference type="Proteomes" id="UP000534306">
    <property type="component" value="Unassembled WGS sequence"/>
</dbReference>
<dbReference type="InterPro" id="IPR010982">
    <property type="entry name" value="Lambda_DNA-bd_dom_sf"/>
</dbReference>
<evidence type="ECO:0000313" key="3">
    <source>
        <dbReference type="EMBL" id="NOL39615.1"/>
    </source>
</evidence>
<gene>
    <name evidence="2" type="ORF">HNR71_003426</name>
    <name evidence="3" type="ORF">HPO96_05090</name>
</gene>
<proteinExistence type="predicted"/>
<organism evidence="3 4">
    <name type="scientific">Kribbella sandramycini</name>
    <dbReference type="NCBI Taxonomy" id="60450"/>
    <lineage>
        <taxon>Bacteria</taxon>
        <taxon>Bacillati</taxon>
        <taxon>Actinomycetota</taxon>
        <taxon>Actinomycetes</taxon>
        <taxon>Propionibacteriales</taxon>
        <taxon>Kribbellaceae</taxon>
        <taxon>Kribbella</taxon>
    </lineage>
</organism>
<evidence type="ECO:0000313" key="2">
    <source>
        <dbReference type="EMBL" id="MBB6567789.1"/>
    </source>
</evidence>
<dbReference type="Gene3D" id="1.10.260.40">
    <property type="entry name" value="lambda repressor-like DNA-binding domains"/>
    <property type="match status" value="1"/>
</dbReference>
<dbReference type="EMBL" id="JACHKF010000001">
    <property type="protein sequence ID" value="MBB6567789.1"/>
    <property type="molecule type" value="Genomic_DNA"/>
</dbReference>
<dbReference type="PANTHER" id="PTHR35010">
    <property type="entry name" value="BLL4672 PROTEIN-RELATED"/>
    <property type="match status" value="1"/>
</dbReference>
<dbReference type="PANTHER" id="PTHR35010:SF2">
    <property type="entry name" value="BLL4672 PROTEIN"/>
    <property type="match status" value="1"/>
</dbReference>
<dbReference type="RefSeq" id="WP_171671387.1">
    <property type="nucleotide sequence ID" value="NZ_BAAAGT010000003.1"/>
</dbReference>
<protein>
    <submittedName>
        <fullName evidence="3">Helix-turn-helix domain-containing protein</fullName>
    </submittedName>
    <submittedName>
        <fullName evidence="2">Transcriptional regulator with XRE-family HTH domain</fullName>
    </submittedName>
</protein>
<dbReference type="PROSITE" id="PS50943">
    <property type="entry name" value="HTH_CROC1"/>
    <property type="match status" value="1"/>
</dbReference>
<sequence length="269" mass="29317">MAEKNPLGEFIKARRDLLRPVDVGLAGPPSTRTAGLRREDLATLAGISADYLSRLEQGRERNPSHRVIKALAEVLHLDAEATEHLHRLAHPQLAVDGSVTEEVNPDLARMLAAWPDTPAMVTGSGLDILTANPLAAALYSPAGPRPNLLLFTFLDPQAREFFVGWETVASRAVAGLQAVSSTPCAASARRQALIGRLCSESPDFARMWAKHDVRQPKYDVMRLRHPEVGELELAYQTLTVNDAPWQLLNVYQAAAGSPAEEALRELGAR</sequence>
<evidence type="ECO:0000259" key="1">
    <source>
        <dbReference type="PROSITE" id="PS50943"/>
    </source>
</evidence>
<dbReference type="EMBL" id="JABJRC010000001">
    <property type="protein sequence ID" value="NOL39615.1"/>
    <property type="molecule type" value="Genomic_DNA"/>
</dbReference>
<dbReference type="InterPro" id="IPR041413">
    <property type="entry name" value="MLTR_LBD"/>
</dbReference>
<comment type="caution">
    <text evidence="3">The sequence shown here is derived from an EMBL/GenBank/DDBJ whole genome shotgun (WGS) entry which is preliminary data.</text>
</comment>
<dbReference type="Proteomes" id="UP000553957">
    <property type="component" value="Unassembled WGS sequence"/>
</dbReference>
<dbReference type="GO" id="GO:0003677">
    <property type="term" value="F:DNA binding"/>
    <property type="evidence" value="ECO:0007669"/>
    <property type="project" value="InterPro"/>
</dbReference>
<feature type="domain" description="HTH cro/C1-type" evidence="1">
    <location>
        <begin position="34"/>
        <end position="82"/>
    </location>
</feature>
<dbReference type="AlphaFoldDB" id="A0A7Y4KVR6"/>
<dbReference type="Pfam" id="PF13560">
    <property type="entry name" value="HTH_31"/>
    <property type="match status" value="1"/>
</dbReference>